<dbReference type="Gene3D" id="3.90.550.10">
    <property type="entry name" value="Spore Coat Polysaccharide Biosynthesis Protein SpsA, Chain A"/>
    <property type="match status" value="1"/>
</dbReference>
<name>A0ABQ4TXS8_9HYPH</name>
<dbReference type="EMBL" id="BPRB01000114">
    <property type="protein sequence ID" value="GJE60043.1"/>
    <property type="molecule type" value="Genomic_DNA"/>
</dbReference>
<comment type="caution">
    <text evidence="3">The sequence shown here is derived from an EMBL/GenBank/DDBJ whole genome shotgun (WGS) entry which is preliminary data.</text>
</comment>
<reference evidence="3" key="1">
    <citation type="journal article" date="2021" name="Front. Microbiol.">
        <title>Comprehensive Comparative Genomics and Phenotyping of Methylobacterium Species.</title>
        <authorList>
            <person name="Alessa O."/>
            <person name="Ogura Y."/>
            <person name="Fujitani Y."/>
            <person name="Takami H."/>
            <person name="Hayashi T."/>
            <person name="Sahin N."/>
            <person name="Tani A."/>
        </authorList>
    </citation>
    <scope>NUCLEOTIDE SEQUENCE</scope>
    <source>
        <strain evidence="3">DSM 23632</strain>
    </source>
</reference>
<proteinExistence type="predicted"/>
<dbReference type="InterPro" id="IPR029044">
    <property type="entry name" value="Nucleotide-diphossugar_trans"/>
</dbReference>
<gene>
    <name evidence="3" type="ORF">MPOCJGCO_2152</name>
</gene>
<accession>A0ABQ4TXS8</accession>
<evidence type="ECO:0000313" key="3">
    <source>
        <dbReference type="EMBL" id="GJE60043.1"/>
    </source>
</evidence>
<dbReference type="SUPFAM" id="SSF53448">
    <property type="entry name" value="Nucleotide-diphospho-sugar transferases"/>
    <property type="match status" value="1"/>
</dbReference>
<dbReference type="SUPFAM" id="SSF53756">
    <property type="entry name" value="UDP-Glycosyltransferase/glycogen phosphorylase"/>
    <property type="match status" value="1"/>
</dbReference>
<dbReference type="RefSeq" id="WP_238182587.1">
    <property type="nucleotide sequence ID" value="NZ_BPRB01000114.1"/>
</dbReference>
<evidence type="ECO:0000313" key="4">
    <source>
        <dbReference type="Proteomes" id="UP001055057"/>
    </source>
</evidence>
<dbReference type="CDD" id="cd03801">
    <property type="entry name" value="GT4_PimA-like"/>
    <property type="match status" value="1"/>
</dbReference>
<dbReference type="InterPro" id="IPR001173">
    <property type="entry name" value="Glyco_trans_2-like"/>
</dbReference>
<organism evidence="3 4">
    <name type="scientific">Methylobacterium trifolii</name>
    <dbReference type="NCBI Taxonomy" id="1003092"/>
    <lineage>
        <taxon>Bacteria</taxon>
        <taxon>Pseudomonadati</taxon>
        <taxon>Pseudomonadota</taxon>
        <taxon>Alphaproteobacteria</taxon>
        <taxon>Hyphomicrobiales</taxon>
        <taxon>Methylobacteriaceae</taxon>
        <taxon>Methylobacterium</taxon>
    </lineage>
</organism>
<dbReference type="PANTHER" id="PTHR43179">
    <property type="entry name" value="RHAMNOSYLTRANSFERASE WBBL"/>
    <property type="match status" value="1"/>
</dbReference>
<dbReference type="PANTHER" id="PTHR43179:SF7">
    <property type="entry name" value="RHAMNOSYLTRANSFERASE WBBL"/>
    <property type="match status" value="1"/>
</dbReference>
<evidence type="ECO:0000256" key="1">
    <source>
        <dbReference type="SAM" id="MobiDB-lite"/>
    </source>
</evidence>
<evidence type="ECO:0000259" key="2">
    <source>
        <dbReference type="Pfam" id="PF00535"/>
    </source>
</evidence>
<dbReference type="Pfam" id="PF13692">
    <property type="entry name" value="Glyco_trans_1_4"/>
    <property type="match status" value="1"/>
</dbReference>
<feature type="domain" description="Glycosyltransferase 2-like" evidence="2">
    <location>
        <begin position="444"/>
        <end position="572"/>
    </location>
</feature>
<reference evidence="3" key="2">
    <citation type="submission" date="2021-08" db="EMBL/GenBank/DDBJ databases">
        <authorList>
            <person name="Tani A."/>
            <person name="Ola A."/>
            <person name="Ogura Y."/>
            <person name="Katsura K."/>
            <person name="Hayashi T."/>
        </authorList>
    </citation>
    <scope>NUCLEOTIDE SEQUENCE</scope>
    <source>
        <strain evidence="3">DSM 23632</strain>
    </source>
</reference>
<dbReference type="Gene3D" id="3.40.50.2000">
    <property type="entry name" value="Glycogen Phosphorylase B"/>
    <property type="match status" value="2"/>
</dbReference>
<sequence>MLFWKKRPRSTRPDPQVVEAVRASGLFDAAWYLHAYPEVAAFQAGPLLHFCEYGLDEHREPGPNFSTQRYLGHRPEARHGAKPPFLLAIGEGVAATRPLWLSQDTETLRWLLERSGLFDPDWYNARNHDVRRSKTVPIDHFLKDGAAERRDPGPGFDTAAYVLRHPDWAAEAGSAIEHYLRIGQFAGEQAIPRADAEAGRSISYQDWIAAFDDLTEADLDRIRADGAAAALPPVFGLCLPDGDGRATGTPDQVGVRWQNGRPGDADETRADLARLPEGAIALIYGGQVRLRPHAAYVLASTLCARGGERALQAVYADHDLVDAAGTRLRPVLKPDMSPAFMERLPYAGPLAAFRIGPGVREAIAAALGSVGHADGGPRTDAAGSIARALLALDRDRVSRAPWVLYGLPGTGAPAVYDGFEPVPDAPPPPEAPDMSDEGLARVRIVIPTRDRAGILKAGIDSILAQTDYPKALFGITIVDNDSVEDETLAYFATLQDSDSVAVVRSPGAFNFAKICNDGAASTDAEVLVFLNNDMTVNRPDWLRRFMHHLRLPDVGIVGAQLLYPDEAVQHGGTVLGVQFVGAHRLHGADVDEAARIDVTREMVSVTGACLAVRRALFERLGGFDPALRVAFNDVKLCIDVHRAGYRNVYVAEPLFYHHESISRGHDDSRLKRQRNAREAIYVRERYTAILHDDPSYNPNLSLQRVGELARPPRRVRPWRRAEAGPDGGWRILLLSVTHDFGSGVAMVVAQQAAFLRQRGFKVFVGGPAGPGDITYRGCTRVPLRQPDELAAYAVSEAMDCVVAHTPPYFSLARYLGQRPLLYVYDHGEPFPHLFDSREEREDVDWEKRMCVAGVKRVFTISQAIFDQQYRADALVVRNGNSHLATWDGQRRDRRAALRETLGFAGRFVVLNVCRFGYEERFYKGIDVYIDLFQQVLFADRDLVSRVVFVLAGRGKEADVAYVEAGGLRVFANVSDAEMTDLYVAGDLYMNFSRWEGYNLGIGQARAMGLPVIASDIPAHREFGIPVSNSVAELVRLVEDAFRTWDAGGRAAIIEPWDVPLARFAQTLEDDLAEDRGQAWT</sequence>
<keyword evidence="4" id="KW-1185">Reference proteome</keyword>
<dbReference type="Proteomes" id="UP001055057">
    <property type="component" value="Unassembled WGS sequence"/>
</dbReference>
<protein>
    <recommendedName>
        <fullName evidence="2">Glycosyltransferase 2-like domain-containing protein</fullName>
    </recommendedName>
</protein>
<feature type="region of interest" description="Disordered" evidence="1">
    <location>
        <begin position="248"/>
        <end position="267"/>
    </location>
</feature>
<dbReference type="Pfam" id="PF00535">
    <property type="entry name" value="Glycos_transf_2"/>
    <property type="match status" value="1"/>
</dbReference>